<dbReference type="InterPro" id="IPR011009">
    <property type="entry name" value="Kinase-like_dom_sf"/>
</dbReference>
<comment type="catalytic activity">
    <reaction evidence="9">
        <text>L-tyrosyl-[protein] + ATP = O-phospho-L-tyrosyl-[protein] + ADP + H(+)</text>
        <dbReference type="Rhea" id="RHEA:10596"/>
        <dbReference type="Rhea" id="RHEA-COMP:10136"/>
        <dbReference type="Rhea" id="RHEA-COMP:20101"/>
        <dbReference type="ChEBI" id="CHEBI:15378"/>
        <dbReference type="ChEBI" id="CHEBI:30616"/>
        <dbReference type="ChEBI" id="CHEBI:46858"/>
        <dbReference type="ChEBI" id="CHEBI:61978"/>
        <dbReference type="ChEBI" id="CHEBI:456216"/>
        <dbReference type="EC" id="2.7.12.2"/>
    </reaction>
</comment>
<evidence type="ECO:0000256" key="8">
    <source>
        <dbReference type="ARBA" id="ARBA00049299"/>
    </source>
</evidence>
<gene>
    <name evidence="11" type="ORF">BLNAU_23868</name>
</gene>
<protein>
    <recommendedName>
        <fullName evidence="6">mitogen-activated protein kinase kinase</fullName>
        <ecNumber evidence="6">2.7.12.2</ecNumber>
    </recommendedName>
</protein>
<evidence type="ECO:0000256" key="1">
    <source>
        <dbReference type="ARBA" id="ARBA00022679"/>
    </source>
</evidence>
<evidence type="ECO:0000256" key="5">
    <source>
        <dbReference type="ARBA" id="ARBA00038035"/>
    </source>
</evidence>
<keyword evidence="12" id="KW-1185">Reference proteome</keyword>
<evidence type="ECO:0000256" key="3">
    <source>
        <dbReference type="ARBA" id="ARBA00022777"/>
    </source>
</evidence>
<comment type="similarity">
    <text evidence="5">Belongs to the protein kinase superfamily. STE Ser/Thr protein kinase family. MAP kinase kinase subfamily.</text>
</comment>
<comment type="caution">
    <text evidence="11">The sequence shown here is derived from an EMBL/GenBank/DDBJ whole genome shotgun (WGS) entry which is preliminary data.</text>
</comment>
<dbReference type="SUPFAM" id="SSF56112">
    <property type="entry name" value="Protein kinase-like (PK-like)"/>
    <property type="match status" value="1"/>
</dbReference>
<dbReference type="PANTHER" id="PTHR48013:SF9">
    <property type="entry name" value="DUAL SPECIFICITY MITOGEN-ACTIVATED PROTEIN KINASE KINASE 5"/>
    <property type="match status" value="1"/>
</dbReference>
<keyword evidence="2" id="KW-0547">Nucleotide-binding</keyword>
<proteinExistence type="inferred from homology"/>
<dbReference type="InterPro" id="IPR000719">
    <property type="entry name" value="Prot_kinase_dom"/>
</dbReference>
<accession>A0ABQ9WP15</accession>
<evidence type="ECO:0000313" key="11">
    <source>
        <dbReference type="EMBL" id="KAK2941219.1"/>
    </source>
</evidence>
<dbReference type="Gene3D" id="1.10.510.10">
    <property type="entry name" value="Transferase(Phosphotransferase) domain 1"/>
    <property type="match status" value="1"/>
</dbReference>
<evidence type="ECO:0000256" key="9">
    <source>
        <dbReference type="ARBA" id="ARBA00051693"/>
    </source>
</evidence>
<comment type="catalytic activity">
    <reaction evidence="7">
        <text>L-seryl-[protein] + ATP = O-phospho-L-seryl-[protein] + ADP + H(+)</text>
        <dbReference type="Rhea" id="RHEA:17989"/>
        <dbReference type="Rhea" id="RHEA-COMP:9863"/>
        <dbReference type="Rhea" id="RHEA-COMP:11604"/>
        <dbReference type="ChEBI" id="CHEBI:15378"/>
        <dbReference type="ChEBI" id="CHEBI:29999"/>
        <dbReference type="ChEBI" id="CHEBI:30616"/>
        <dbReference type="ChEBI" id="CHEBI:83421"/>
        <dbReference type="ChEBI" id="CHEBI:456216"/>
        <dbReference type="EC" id="2.7.12.2"/>
    </reaction>
</comment>
<feature type="domain" description="Protein kinase" evidence="10">
    <location>
        <begin position="1"/>
        <end position="121"/>
    </location>
</feature>
<dbReference type="EC" id="2.7.12.2" evidence="6"/>
<organism evidence="11 12">
    <name type="scientific">Blattamonas nauphoetae</name>
    <dbReference type="NCBI Taxonomy" id="2049346"/>
    <lineage>
        <taxon>Eukaryota</taxon>
        <taxon>Metamonada</taxon>
        <taxon>Preaxostyla</taxon>
        <taxon>Oxymonadida</taxon>
        <taxon>Blattamonas</taxon>
    </lineage>
</organism>
<sequence length="369" mass="42835">MLFSKPNIRDAFDVRSGRALHLAPELMDEPDLYRATPQSDVWAFGILLLESVLGLNPFSSMEGDRLRDGVRGLKLDVFFESLSSKHSKRASPNFRSLVKECLKQNPSERITFKSMKERQLIRSLLSSPEDIAAFDATIARHYEHRRNSGEEWRPFGRLEVDVVGVGMRYSVLLMEGYRMIDLNHFVSSIEKLNGEEKRFSSLQCRLCKLWCRHSQTNRNDGDYRLPEHEHPVDHFVEVLSALLSFLPHDSQTEILWICQGISCAPFPAFVEAILKQKIIIVIVDMNITVNNVMTRLVCEICVNLVKLSDPTYQEEIYNQMFEENVREFWRISHIEDEDIVQMRKLLEEWLARVTDRENILEALASKFIS</sequence>
<keyword evidence="1" id="KW-0808">Transferase</keyword>
<evidence type="ECO:0000256" key="2">
    <source>
        <dbReference type="ARBA" id="ARBA00022741"/>
    </source>
</evidence>
<name>A0ABQ9WP15_9EUKA</name>
<dbReference type="PROSITE" id="PS50011">
    <property type="entry name" value="PROTEIN_KINASE_DOM"/>
    <property type="match status" value="1"/>
</dbReference>
<dbReference type="Pfam" id="PF00069">
    <property type="entry name" value="Pkinase"/>
    <property type="match status" value="1"/>
</dbReference>
<dbReference type="PANTHER" id="PTHR48013">
    <property type="entry name" value="DUAL SPECIFICITY MITOGEN-ACTIVATED PROTEIN KINASE KINASE 5-RELATED"/>
    <property type="match status" value="1"/>
</dbReference>
<evidence type="ECO:0000256" key="6">
    <source>
        <dbReference type="ARBA" id="ARBA00038999"/>
    </source>
</evidence>
<evidence type="ECO:0000313" key="12">
    <source>
        <dbReference type="Proteomes" id="UP001281761"/>
    </source>
</evidence>
<evidence type="ECO:0000259" key="10">
    <source>
        <dbReference type="PROSITE" id="PS50011"/>
    </source>
</evidence>
<dbReference type="EMBL" id="JARBJD010000535">
    <property type="protein sequence ID" value="KAK2941219.1"/>
    <property type="molecule type" value="Genomic_DNA"/>
</dbReference>
<reference evidence="11 12" key="1">
    <citation type="journal article" date="2022" name="bioRxiv">
        <title>Genomics of Preaxostyla Flagellates Illuminates Evolutionary Transitions and the Path Towards Mitochondrial Loss.</title>
        <authorList>
            <person name="Novak L.V.F."/>
            <person name="Treitli S.C."/>
            <person name="Pyrih J."/>
            <person name="Halakuc P."/>
            <person name="Pipaliya S.V."/>
            <person name="Vacek V."/>
            <person name="Brzon O."/>
            <person name="Soukal P."/>
            <person name="Eme L."/>
            <person name="Dacks J.B."/>
            <person name="Karnkowska A."/>
            <person name="Elias M."/>
            <person name="Hampl V."/>
        </authorList>
    </citation>
    <scope>NUCLEOTIDE SEQUENCE [LARGE SCALE GENOMIC DNA]</scope>
    <source>
        <strain evidence="11">NAU3</strain>
        <tissue evidence="11">Gut</tissue>
    </source>
</reference>
<dbReference type="Proteomes" id="UP001281761">
    <property type="component" value="Unassembled WGS sequence"/>
</dbReference>
<evidence type="ECO:0000256" key="7">
    <source>
        <dbReference type="ARBA" id="ARBA00049014"/>
    </source>
</evidence>
<evidence type="ECO:0000256" key="4">
    <source>
        <dbReference type="ARBA" id="ARBA00022840"/>
    </source>
</evidence>
<keyword evidence="4" id="KW-0067">ATP-binding</keyword>
<comment type="catalytic activity">
    <reaction evidence="8">
        <text>L-threonyl-[protein] + ATP = O-phospho-L-threonyl-[protein] + ADP + H(+)</text>
        <dbReference type="Rhea" id="RHEA:46608"/>
        <dbReference type="Rhea" id="RHEA-COMP:11060"/>
        <dbReference type="Rhea" id="RHEA-COMP:11605"/>
        <dbReference type="ChEBI" id="CHEBI:15378"/>
        <dbReference type="ChEBI" id="CHEBI:30013"/>
        <dbReference type="ChEBI" id="CHEBI:30616"/>
        <dbReference type="ChEBI" id="CHEBI:61977"/>
        <dbReference type="ChEBI" id="CHEBI:456216"/>
        <dbReference type="EC" id="2.7.12.2"/>
    </reaction>
</comment>
<keyword evidence="3" id="KW-0418">Kinase</keyword>